<dbReference type="HOGENOM" id="CLU_3110333_0_0_1"/>
<evidence type="ECO:0000313" key="2">
    <source>
        <dbReference type="EMBL" id="CCB60241.1"/>
    </source>
</evidence>
<feature type="region of interest" description="Disordered" evidence="1">
    <location>
        <begin position="1"/>
        <end position="51"/>
    </location>
</feature>
<sequence length="51" mass="5668">MHYRKKKASTGPKPEQEDATSRLIQYQCGEPFNKATSDDAPWTKAKASGVN</sequence>
<dbReference type="PaxDb" id="29760-VIT_07s0005g05430.t01"/>
<accession>F6HZX5</accession>
<protein>
    <submittedName>
        <fullName evidence="2">Uncharacterized protein</fullName>
    </submittedName>
</protein>
<dbReference type="AlphaFoldDB" id="F6HZX5"/>
<gene>
    <name evidence="2" type="ordered locus">VIT_07s0005g05430</name>
</gene>
<reference evidence="3" key="1">
    <citation type="journal article" date="2007" name="Nature">
        <title>The grapevine genome sequence suggests ancestral hexaploidization in major angiosperm phyla.</title>
        <authorList>
            <consortium name="The French-Italian Public Consortium for Grapevine Genome Characterization."/>
            <person name="Jaillon O."/>
            <person name="Aury J.-M."/>
            <person name="Noel B."/>
            <person name="Policriti A."/>
            <person name="Clepet C."/>
            <person name="Casagrande A."/>
            <person name="Choisne N."/>
            <person name="Aubourg S."/>
            <person name="Vitulo N."/>
            <person name="Jubin C."/>
            <person name="Vezzi A."/>
            <person name="Legeai F."/>
            <person name="Hugueney P."/>
            <person name="Dasilva C."/>
            <person name="Horner D."/>
            <person name="Mica E."/>
            <person name="Jublot D."/>
            <person name="Poulain J."/>
            <person name="Bruyere C."/>
            <person name="Billault A."/>
            <person name="Segurens B."/>
            <person name="Gouyvenoux M."/>
            <person name="Ugarte E."/>
            <person name="Cattonaro F."/>
            <person name="Anthouard V."/>
            <person name="Vico V."/>
            <person name="Del Fabbro C."/>
            <person name="Alaux M."/>
            <person name="Di Gaspero G."/>
            <person name="Dumas V."/>
            <person name="Felice N."/>
            <person name="Paillard S."/>
            <person name="Juman I."/>
            <person name="Moroldo M."/>
            <person name="Scalabrin S."/>
            <person name="Canaguier A."/>
            <person name="Le Clainche I."/>
            <person name="Malacrida G."/>
            <person name="Durand E."/>
            <person name="Pesole G."/>
            <person name="Laucou V."/>
            <person name="Chatelet P."/>
            <person name="Merdinoglu D."/>
            <person name="Delledonne M."/>
            <person name="Pezzotti M."/>
            <person name="Lecharny A."/>
            <person name="Scarpelli C."/>
            <person name="Artiguenave F."/>
            <person name="Pe M.E."/>
            <person name="Valle G."/>
            <person name="Morgante M."/>
            <person name="Caboche M."/>
            <person name="Adam-Blondon A.-F."/>
            <person name="Weissenbach J."/>
            <person name="Quetier F."/>
            <person name="Wincker P."/>
        </authorList>
    </citation>
    <scope>NUCLEOTIDE SEQUENCE [LARGE SCALE GENOMIC DNA]</scope>
    <source>
        <strain evidence="3">cv. Pinot noir / PN40024</strain>
    </source>
</reference>
<proteinExistence type="predicted"/>
<evidence type="ECO:0000256" key="1">
    <source>
        <dbReference type="SAM" id="MobiDB-lite"/>
    </source>
</evidence>
<dbReference type="EMBL" id="FN596502">
    <property type="protein sequence ID" value="CCB60241.1"/>
    <property type="molecule type" value="Genomic_DNA"/>
</dbReference>
<name>F6HZX5_VITVI</name>
<dbReference type="Proteomes" id="UP000009183">
    <property type="component" value="Chromosome 7"/>
</dbReference>
<organism evidence="2 3">
    <name type="scientific">Vitis vinifera</name>
    <name type="common">Grape</name>
    <dbReference type="NCBI Taxonomy" id="29760"/>
    <lineage>
        <taxon>Eukaryota</taxon>
        <taxon>Viridiplantae</taxon>
        <taxon>Streptophyta</taxon>
        <taxon>Embryophyta</taxon>
        <taxon>Tracheophyta</taxon>
        <taxon>Spermatophyta</taxon>
        <taxon>Magnoliopsida</taxon>
        <taxon>eudicotyledons</taxon>
        <taxon>Gunneridae</taxon>
        <taxon>Pentapetalae</taxon>
        <taxon>rosids</taxon>
        <taxon>Vitales</taxon>
        <taxon>Vitaceae</taxon>
        <taxon>Viteae</taxon>
        <taxon>Vitis</taxon>
    </lineage>
</organism>
<keyword evidence="3" id="KW-1185">Reference proteome</keyword>
<evidence type="ECO:0000313" key="3">
    <source>
        <dbReference type="Proteomes" id="UP000009183"/>
    </source>
</evidence>
<dbReference type="InParanoid" id="F6HZX5"/>